<protein>
    <submittedName>
        <fullName evidence="8">Arabinan endo-1,5-alpha-L-arabinosidase</fullName>
    </submittedName>
</protein>
<keyword evidence="4 7" id="KW-0326">Glycosidase</keyword>
<dbReference type="InterPro" id="IPR050727">
    <property type="entry name" value="GH43_arabinanases"/>
</dbReference>
<sequence>MVKESQLEFGVHDPTIIEADGVFYLISTDTKQPETSGVPIRKSNDLVNWEFVTSALEGVPEVAKAWSKAVGLWAPEIINYQGEYRMYYSASTFGSTTSYIGLATSTSPTGPFIDQGVVVKTSPDLCTHNAIDANIVTDRDGEQWMVYGSFFGGIYILPIDKKTGKPSQEGFGKRIAARPKSVDTAIEGCFVYYHPKTDYFYLFSSYDSLSNTYHIRVARSRNVDGPYVDIKGQDMNDLEIDPLLNGVKLLGSFQFEDELPVYAPGHNSILKRSDGRLFVVHHARRKTFSDQFFLNVRELKWLSNGWPVISPLLYDGGQPQFVNDLEGEWELIRFEADSDLKQSELVFLREQDLIAVTDDEYVWEGYRLLFWQELENGVMTPCLAGLNDDGFAVIGKKRLT</sequence>
<comment type="pathway">
    <text evidence="1">Glycan metabolism; L-arabinan degradation.</text>
</comment>
<evidence type="ECO:0000256" key="1">
    <source>
        <dbReference type="ARBA" id="ARBA00004834"/>
    </source>
</evidence>
<dbReference type="PANTHER" id="PTHR43301:SF3">
    <property type="entry name" value="ARABINAN ENDO-1,5-ALPHA-L-ARABINOSIDASE A-RELATED"/>
    <property type="match status" value="1"/>
</dbReference>
<dbReference type="Gene3D" id="2.115.10.20">
    <property type="entry name" value="Glycosyl hydrolase domain, family 43"/>
    <property type="match status" value="1"/>
</dbReference>
<dbReference type="AlphaFoldDB" id="A0A7X6MVQ7"/>
<evidence type="ECO:0000256" key="3">
    <source>
        <dbReference type="ARBA" id="ARBA00022801"/>
    </source>
</evidence>
<evidence type="ECO:0000256" key="5">
    <source>
        <dbReference type="PIRSR" id="PIRSR606710-1"/>
    </source>
</evidence>
<proteinExistence type="inferred from homology"/>
<dbReference type="InterPro" id="IPR023296">
    <property type="entry name" value="Glyco_hydro_beta-prop_sf"/>
</dbReference>
<name>A0A7X6MVQ7_9STRE</name>
<comment type="similarity">
    <text evidence="2 7">Belongs to the glycosyl hydrolase 43 family.</text>
</comment>
<evidence type="ECO:0000313" key="9">
    <source>
        <dbReference type="Proteomes" id="UP000522720"/>
    </source>
</evidence>
<keyword evidence="3 7" id="KW-0378">Hydrolase</keyword>
<dbReference type="SUPFAM" id="SSF75005">
    <property type="entry name" value="Arabinanase/levansucrase/invertase"/>
    <property type="match status" value="1"/>
</dbReference>
<evidence type="ECO:0000256" key="7">
    <source>
        <dbReference type="RuleBase" id="RU361187"/>
    </source>
</evidence>
<evidence type="ECO:0000256" key="4">
    <source>
        <dbReference type="ARBA" id="ARBA00023295"/>
    </source>
</evidence>
<feature type="site" description="Important for catalytic activity, responsible for pKa modulation of the active site Glu and correct orientation of both the proton donor and substrate" evidence="6">
    <location>
        <position position="132"/>
    </location>
</feature>
<evidence type="ECO:0000256" key="2">
    <source>
        <dbReference type="ARBA" id="ARBA00009865"/>
    </source>
</evidence>
<feature type="active site" description="Proton acceptor" evidence="5">
    <location>
        <position position="13"/>
    </location>
</feature>
<dbReference type="GO" id="GO:0004553">
    <property type="term" value="F:hydrolase activity, hydrolyzing O-glycosyl compounds"/>
    <property type="evidence" value="ECO:0007669"/>
    <property type="project" value="InterPro"/>
</dbReference>
<accession>A0A7X6MVQ7</accession>
<dbReference type="Proteomes" id="UP000522720">
    <property type="component" value="Unassembled WGS sequence"/>
</dbReference>
<dbReference type="EMBL" id="JAAXPR010000001">
    <property type="protein sequence ID" value="NKZ19287.1"/>
    <property type="molecule type" value="Genomic_DNA"/>
</dbReference>
<dbReference type="Pfam" id="PF04616">
    <property type="entry name" value="Glyco_hydro_43"/>
    <property type="match status" value="1"/>
</dbReference>
<dbReference type="RefSeq" id="WP_168548053.1">
    <property type="nucleotide sequence ID" value="NZ_JAAXPR010000001.1"/>
</dbReference>
<gene>
    <name evidence="8" type="ORF">HF992_00205</name>
</gene>
<organism evidence="8 9">
    <name type="scientific">Streptococcus ovuberis</name>
    <dbReference type="NCBI Taxonomy" id="1936207"/>
    <lineage>
        <taxon>Bacteria</taxon>
        <taxon>Bacillati</taxon>
        <taxon>Bacillota</taxon>
        <taxon>Bacilli</taxon>
        <taxon>Lactobacillales</taxon>
        <taxon>Streptococcaceae</taxon>
        <taxon>Streptococcus</taxon>
    </lineage>
</organism>
<comment type="caution">
    <text evidence="8">The sequence shown here is derived from an EMBL/GenBank/DDBJ whole genome shotgun (WGS) entry which is preliminary data.</text>
</comment>
<feature type="active site" description="Proton donor" evidence="5">
    <location>
        <position position="187"/>
    </location>
</feature>
<dbReference type="PANTHER" id="PTHR43301">
    <property type="entry name" value="ARABINAN ENDO-1,5-ALPHA-L-ARABINOSIDASE"/>
    <property type="match status" value="1"/>
</dbReference>
<evidence type="ECO:0000256" key="6">
    <source>
        <dbReference type="PIRSR" id="PIRSR606710-2"/>
    </source>
</evidence>
<keyword evidence="9" id="KW-1185">Reference proteome</keyword>
<dbReference type="InterPro" id="IPR006710">
    <property type="entry name" value="Glyco_hydro_43"/>
</dbReference>
<dbReference type="CDD" id="cd08998">
    <property type="entry name" value="GH43_Arb43a-like"/>
    <property type="match status" value="1"/>
</dbReference>
<reference evidence="8 9" key="1">
    <citation type="submission" date="2020-04" db="EMBL/GenBank/DDBJ databases">
        <title>MicrobeNet Type strains.</title>
        <authorList>
            <person name="Nicholson A.C."/>
        </authorList>
    </citation>
    <scope>NUCLEOTIDE SEQUENCE [LARGE SCALE GENOMIC DNA]</scope>
    <source>
        <strain evidence="8 9">CCUG 69612</strain>
    </source>
</reference>
<dbReference type="GO" id="GO:0005975">
    <property type="term" value="P:carbohydrate metabolic process"/>
    <property type="evidence" value="ECO:0007669"/>
    <property type="project" value="InterPro"/>
</dbReference>
<evidence type="ECO:0000313" key="8">
    <source>
        <dbReference type="EMBL" id="NKZ19287.1"/>
    </source>
</evidence>